<dbReference type="SUPFAM" id="SSF47473">
    <property type="entry name" value="EF-hand"/>
    <property type="match status" value="1"/>
</dbReference>
<dbReference type="Proteomes" id="UP000267029">
    <property type="component" value="Unassembled WGS sequence"/>
</dbReference>
<gene>
    <name evidence="2" type="ORF">MCOS_LOCUS3012</name>
</gene>
<dbReference type="Gene3D" id="1.10.238.10">
    <property type="entry name" value="EF-hand"/>
    <property type="match status" value="1"/>
</dbReference>
<evidence type="ECO:0000256" key="1">
    <source>
        <dbReference type="SAM" id="MobiDB-lite"/>
    </source>
</evidence>
<dbReference type="EMBL" id="UXSR01000591">
    <property type="protein sequence ID" value="VDD77009.1"/>
    <property type="molecule type" value="Genomic_DNA"/>
</dbReference>
<feature type="region of interest" description="Disordered" evidence="1">
    <location>
        <begin position="282"/>
        <end position="304"/>
    </location>
</feature>
<organism evidence="4">
    <name type="scientific">Mesocestoides corti</name>
    <name type="common">Flatworm</name>
    <dbReference type="NCBI Taxonomy" id="53468"/>
    <lineage>
        <taxon>Eukaryota</taxon>
        <taxon>Metazoa</taxon>
        <taxon>Spiralia</taxon>
        <taxon>Lophotrochozoa</taxon>
        <taxon>Platyhelminthes</taxon>
        <taxon>Cestoda</taxon>
        <taxon>Eucestoda</taxon>
        <taxon>Cyclophyllidea</taxon>
        <taxon>Mesocestoididae</taxon>
        <taxon>Mesocestoides</taxon>
    </lineage>
</organism>
<proteinExistence type="predicted"/>
<protein>
    <submittedName>
        <fullName evidence="4">EF-hand domain-containing protein</fullName>
    </submittedName>
</protein>
<reference evidence="2 3" key="1">
    <citation type="submission" date="2018-10" db="EMBL/GenBank/DDBJ databases">
        <authorList>
            <consortium name="Pathogen Informatics"/>
        </authorList>
    </citation>
    <scope>NUCLEOTIDE SEQUENCE [LARGE SCALE GENOMIC DNA]</scope>
</reference>
<dbReference type="STRING" id="53468.A0A0R3U833"/>
<evidence type="ECO:0000313" key="3">
    <source>
        <dbReference type="Proteomes" id="UP000267029"/>
    </source>
</evidence>
<dbReference type="OrthoDB" id="191686at2759"/>
<dbReference type="InterPro" id="IPR011992">
    <property type="entry name" value="EF-hand-dom_pair"/>
</dbReference>
<sequence>MQPPSFSDFRQYIIRASSNKSTFLLPPIQCLPDPKYIPARRELTPKEFIVKALKGVQCDGCQTQPASIRSAVLQSMNKAIKDPSLHFNRCELSILFNIYFHLTNHENRPMEQRELAVFLYLTFNITNTATLEGIYRAALKITHGGFSKQAGGFDSYVFVKMLSALLRGSIEERAVWTFYILDEDGDDAISPKLELTRSLRHTFDPTIAASAPEIDPEEPFRDTLRYLTGKMGMTLTGSMSLEEFVRECKASPWLIEGIAPTLPSEITNYAFQSIITQTPRLPPIENITPRCNNVSNEKKRRKKE</sequence>
<keyword evidence="3" id="KW-1185">Reference proteome</keyword>
<name>A0A0R3U833_MESCO</name>
<dbReference type="WBParaSite" id="MCU_010003-RA">
    <property type="protein sequence ID" value="MCU_010003-RA"/>
    <property type="gene ID" value="MCU_010003"/>
</dbReference>
<evidence type="ECO:0000313" key="2">
    <source>
        <dbReference type="EMBL" id="VDD77009.1"/>
    </source>
</evidence>
<accession>A0A0R3U833</accession>
<dbReference type="AlphaFoldDB" id="A0A0R3U833"/>
<evidence type="ECO:0000313" key="4">
    <source>
        <dbReference type="WBParaSite" id="MCU_010003-RA"/>
    </source>
</evidence>
<reference evidence="4" key="2">
    <citation type="submission" date="2019-11" db="UniProtKB">
        <authorList>
            <consortium name="WormBaseParasite"/>
        </authorList>
    </citation>
    <scope>IDENTIFICATION</scope>
</reference>